<dbReference type="Proteomes" id="UP001046870">
    <property type="component" value="Chromosome 13"/>
</dbReference>
<gene>
    <name evidence="2" type="ORF">MATL_G00160790</name>
</gene>
<name>A0A9D3PUU8_MEGAT</name>
<sequence>MRAGGRLEEDGTGGDHGDHLPSEGALFPGRIPDTGASPQTQRQERQGGLAKLLLGIWALPACLRSYGTAHRLLSNSGERNSFTGGKEHHICEADQERGDGLESGPRGTARYIQD</sequence>
<dbReference type="EMBL" id="JAFDVH010000013">
    <property type="protein sequence ID" value="KAG7466051.1"/>
    <property type="molecule type" value="Genomic_DNA"/>
</dbReference>
<feature type="compositionally biased region" description="Basic and acidic residues" evidence="1">
    <location>
        <begin position="85"/>
        <end position="100"/>
    </location>
</feature>
<feature type="region of interest" description="Disordered" evidence="1">
    <location>
        <begin position="75"/>
        <end position="114"/>
    </location>
</feature>
<proteinExistence type="predicted"/>
<evidence type="ECO:0000256" key="1">
    <source>
        <dbReference type="SAM" id="MobiDB-lite"/>
    </source>
</evidence>
<evidence type="ECO:0000313" key="3">
    <source>
        <dbReference type="Proteomes" id="UP001046870"/>
    </source>
</evidence>
<accession>A0A9D3PUU8</accession>
<dbReference type="AlphaFoldDB" id="A0A9D3PUU8"/>
<keyword evidence="3" id="KW-1185">Reference proteome</keyword>
<feature type="compositionally biased region" description="Basic and acidic residues" evidence="1">
    <location>
        <begin position="1"/>
        <end position="21"/>
    </location>
</feature>
<feature type="region of interest" description="Disordered" evidence="1">
    <location>
        <begin position="1"/>
        <end position="46"/>
    </location>
</feature>
<protein>
    <submittedName>
        <fullName evidence="2">Uncharacterized protein</fullName>
    </submittedName>
</protein>
<reference evidence="2" key="1">
    <citation type="submission" date="2021-01" db="EMBL/GenBank/DDBJ databases">
        <authorList>
            <person name="Zahm M."/>
            <person name="Roques C."/>
            <person name="Cabau C."/>
            <person name="Klopp C."/>
            <person name="Donnadieu C."/>
            <person name="Jouanno E."/>
            <person name="Lampietro C."/>
            <person name="Louis A."/>
            <person name="Herpin A."/>
            <person name="Echchiki A."/>
            <person name="Berthelot C."/>
            <person name="Parey E."/>
            <person name="Roest-Crollius H."/>
            <person name="Braasch I."/>
            <person name="Postlethwait J."/>
            <person name="Bobe J."/>
            <person name="Montfort J."/>
            <person name="Bouchez O."/>
            <person name="Begum T."/>
            <person name="Mejri S."/>
            <person name="Adams A."/>
            <person name="Chen W.-J."/>
            <person name="Guiguen Y."/>
        </authorList>
    </citation>
    <scope>NUCLEOTIDE SEQUENCE</scope>
    <source>
        <strain evidence="2">YG-15Mar2019-1</strain>
        <tissue evidence="2">Brain</tissue>
    </source>
</reference>
<evidence type="ECO:0000313" key="2">
    <source>
        <dbReference type="EMBL" id="KAG7466051.1"/>
    </source>
</evidence>
<organism evidence="2 3">
    <name type="scientific">Megalops atlanticus</name>
    <name type="common">Tarpon</name>
    <name type="synonym">Clupea gigantea</name>
    <dbReference type="NCBI Taxonomy" id="7932"/>
    <lineage>
        <taxon>Eukaryota</taxon>
        <taxon>Metazoa</taxon>
        <taxon>Chordata</taxon>
        <taxon>Craniata</taxon>
        <taxon>Vertebrata</taxon>
        <taxon>Euteleostomi</taxon>
        <taxon>Actinopterygii</taxon>
        <taxon>Neopterygii</taxon>
        <taxon>Teleostei</taxon>
        <taxon>Elopiformes</taxon>
        <taxon>Megalopidae</taxon>
        <taxon>Megalops</taxon>
    </lineage>
</organism>
<comment type="caution">
    <text evidence="2">The sequence shown here is derived from an EMBL/GenBank/DDBJ whole genome shotgun (WGS) entry which is preliminary data.</text>
</comment>